<dbReference type="InterPro" id="IPR005471">
    <property type="entry name" value="Tscrpt_reg_IclR_N"/>
</dbReference>
<sequence>MANEDYINQAVVNAFKILELFNENNIQYTSQEITDLLDISSSSGWRLVQTLEHIGYLRKDEDDKYFLGFKGLNFAKIILNSLDVRRVALPHLRELAEDLKLNVSLGILGKSEAIYIVRIPSPEIPDTNFHVGRRVPLHCTGLGKVLLAYQKEEVKNSIIENIEIKKLTQNTIATKDELKSNLEEVRKNGYAFDEEEFMENTSCLAMPIWNNSGEIEASISVSNRKLFRKQKMNLEENLERLSQTANKISHSLGYSLYNPV</sequence>
<feature type="coiled-coil region" evidence="4">
    <location>
        <begin position="224"/>
        <end position="251"/>
    </location>
</feature>
<dbReference type="InterPro" id="IPR036390">
    <property type="entry name" value="WH_DNA-bd_sf"/>
</dbReference>
<dbReference type="SMART" id="SM00346">
    <property type="entry name" value="HTH_ICLR"/>
    <property type="match status" value="1"/>
</dbReference>
<evidence type="ECO:0000256" key="1">
    <source>
        <dbReference type="ARBA" id="ARBA00023015"/>
    </source>
</evidence>
<evidence type="ECO:0000259" key="5">
    <source>
        <dbReference type="PROSITE" id="PS51077"/>
    </source>
</evidence>
<evidence type="ECO:0000256" key="3">
    <source>
        <dbReference type="ARBA" id="ARBA00023163"/>
    </source>
</evidence>
<evidence type="ECO:0000313" key="7">
    <source>
        <dbReference type="EMBL" id="QTL96847.1"/>
    </source>
</evidence>
<dbReference type="GO" id="GO:0003700">
    <property type="term" value="F:DNA-binding transcription factor activity"/>
    <property type="evidence" value="ECO:0007669"/>
    <property type="project" value="TreeGrafter"/>
</dbReference>
<dbReference type="KEGG" id="ifn:GM661_02085"/>
<dbReference type="InterPro" id="IPR036388">
    <property type="entry name" value="WH-like_DNA-bd_sf"/>
</dbReference>
<dbReference type="AlphaFoldDB" id="A0A8A7KD76"/>
<accession>A0A8A7KD76</accession>
<keyword evidence="4" id="KW-0175">Coiled coil</keyword>
<feature type="domain" description="IclR-ED" evidence="6">
    <location>
        <begin position="70"/>
        <end position="254"/>
    </location>
</feature>
<dbReference type="SUPFAM" id="SSF46785">
    <property type="entry name" value="Winged helix' DNA-binding domain"/>
    <property type="match status" value="1"/>
</dbReference>
<dbReference type="Proteomes" id="UP000665020">
    <property type="component" value="Chromosome"/>
</dbReference>
<dbReference type="Gene3D" id="3.30.450.40">
    <property type="match status" value="1"/>
</dbReference>
<dbReference type="RefSeq" id="WP_230868529.1">
    <property type="nucleotide sequence ID" value="NZ_CP046640.1"/>
</dbReference>
<dbReference type="GO" id="GO:0003677">
    <property type="term" value="F:DNA binding"/>
    <property type="evidence" value="ECO:0007669"/>
    <property type="project" value="UniProtKB-KW"/>
</dbReference>
<evidence type="ECO:0000313" key="8">
    <source>
        <dbReference type="Proteomes" id="UP000665020"/>
    </source>
</evidence>
<name>A0A8A7KD76_9FIRM</name>
<dbReference type="InterPro" id="IPR029016">
    <property type="entry name" value="GAF-like_dom_sf"/>
</dbReference>
<dbReference type="PROSITE" id="PS51077">
    <property type="entry name" value="HTH_ICLR"/>
    <property type="match status" value="1"/>
</dbReference>
<keyword evidence="8" id="KW-1185">Reference proteome</keyword>
<protein>
    <submittedName>
        <fullName evidence="7">Helix-turn-helix domain-containing protein</fullName>
    </submittedName>
</protein>
<keyword evidence="1" id="KW-0805">Transcription regulation</keyword>
<evidence type="ECO:0000259" key="6">
    <source>
        <dbReference type="PROSITE" id="PS51078"/>
    </source>
</evidence>
<dbReference type="PROSITE" id="PS51078">
    <property type="entry name" value="ICLR_ED"/>
    <property type="match status" value="1"/>
</dbReference>
<keyword evidence="2" id="KW-0238">DNA-binding</keyword>
<organism evidence="7 8">
    <name type="scientific">Iocasia fonsfrigidae</name>
    <dbReference type="NCBI Taxonomy" id="2682810"/>
    <lineage>
        <taxon>Bacteria</taxon>
        <taxon>Bacillati</taxon>
        <taxon>Bacillota</taxon>
        <taxon>Clostridia</taxon>
        <taxon>Halanaerobiales</taxon>
        <taxon>Halanaerobiaceae</taxon>
        <taxon>Iocasia</taxon>
    </lineage>
</organism>
<dbReference type="InterPro" id="IPR014757">
    <property type="entry name" value="Tscrpt_reg_IclR_C"/>
</dbReference>
<keyword evidence="3" id="KW-0804">Transcription</keyword>
<evidence type="ECO:0000256" key="2">
    <source>
        <dbReference type="ARBA" id="ARBA00023125"/>
    </source>
</evidence>
<gene>
    <name evidence="7" type="ORF">GM661_02085</name>
</gene>
<dbReference type="Pfam" id="PF01614">
    <property type="entry name" value="IclR_C"/>
    <property type="match status" value="1"/>
</dbReference>
<dbReference type="Pfam" id="PF09339">
    <property type="entry name" value="HTH_IclR"/>
    <property type="match status" value="1"/>
</dbReference>
<dbReference type="Gene3D" id="1.10.10.10">
    <property type="entry name" value="Winged helix-like DNA-binding domain superfamily/Winged helix DNA-binding domain"/>
    <property type="match status" value="1"/>
</dbReference>
<feature type="domain" description="HTH iclR-type" evidence="5">
    <location>
        <begin position="8"/>
        <end position="69"/>
    </location>
</feature>
<evidence type="ECO:0000256" key="4">
    <source>
        <dbReference type="SAM" id="Coils"/>
    </source>
</evidence>
<proteinExistence type="predicted"/>
<dbReference type="GO" id="GO:0045892">
    <property type="term" value="P:negative regulation of DNA-templated transcription"/>
    <property type="evidence" value="ECO:0007669"/>
    <property type="project" value="TreeGrafter"/>
</dbReference>
<dbReference type="PANTHER" id="PTHR30136:SF7">
    <property type="entry name" value="HTH-TYPE TRANSCRIPTIONAL REGULATOR KDGR-RELATED"/>
    <property type="match status" value="1"/>
</dbReference>
<dbReference type="EMBL" id="CP046640">
    <property type="protein sequence ID" value="QTL96847.1"/>
    <property type="molecule type" value="Genomic_DNA"/>
</dbReference>
<reference evidence="7" key="1">
    <citation type="submission" date="2019-12" db="EMBL/GenBank/DDBJ databases">
        <authorList>
            <person name="zhang j."/>
            <person name="sun C.M."/>
        </authorList>
    </citation>
    <scope>NUCLEOTIDE SEQUENCE</scope>
    <source>
        <strain evidence="7">NS-1</strain>
    </source>
</reference>
<dbReference type="InterPro" id="IPR050707">
    <property type="entry name" value="HTH_MetabolicPath_Reg"/>
</dbReference>
<dbReference type="PANTHER" id="PTHR30136">
    <property type="entry name" value="HELIX-TURN-HELIX TRANSCRIPTIONAL REGULATOR, ICLR FAMILY"/>
    <property type="match status" value="1"/>
</dbReference>
<dbReference type="SUPFAM" id="SSF55781">
    <property type="entry name" value="GAF domain-like"/>
    <property type="match status" value="1"/>
</dbReference>